<name>A0A011WVL0_RUMAL</name>
<dbReference type="Proteomes" id="UP000021369">
    <property type="component" value="Unassembled WGS sequence"/>
</dbReference>
<reference evidence="4 5" key="1">
    <citation type="submission" date="2013-06" db="EMBL/GenBank/DDBJ databases">
        <title>Rumen cellulosomics: divergent fiber-degrading strategies revealed by comparative genome-wide analysis of six Ruminococcal strains.</title>
        <authorList>
            <person name="Dassa B."/>
            <person name="Borovok I."/>
            <person name="Lamed R."/>
            <person name="Flint H."/>
            <person name="Yeoman C.J."/>
            <person name="White B."/>
            <person name="Bayer E.A."/>
        </authorList>
    </citation>
    <scope>NUCLEOTIDE SEQUENCE [LARGE SCALE GENOMIC DNA]</scope>
    <source>
        <strain evidence="4 5">SY3</strain>
    </source>
</reference>
<keyword evidence="5" id="KW-1185">Reference proteome</keyword>
<dbReference type="SUPFAM" id="SSF46689">
    <property type="entry name" value="Homeodomain-like"/>
    <property type="match status" value="1"/>
</dbReference>
<dbReference type="PROSITE" id="PS50977">
    <property type="entry name" value="HTH_TETR_2"/>
    <property type="match status" value="1"/>
</dbReference>
<feature type="domain" description="HTH tetR-type" evidence="3">
    <location>
        <begin position="4"/>
        <end position="64"/>
    </location>
</feature>
<gene>
    <name evidence="4" type="ORF">RASY3_02685</name>
</gene>
<dbReference type="PANTHER" id="PTHR43479:SF11">
    <property type="entry name" value="ACREF_ENVCD OPERON REPRESSOR-RELATED"/>
    <property type="match status" value="1"/>
</dbReference>
<evidence type="ECO:0000313" key="5">
    <source>
        <dbReference type="Proteomes" id="UP000021369"/>
    </source>
</evidence>
<protein>
    <recommendedName>
        <fullName evidence="3">HTH tetR-type domain-containing protein</fullName>
    </recommendedName>
</protein>
<accession>A0A011WVL0</accession>
<evidence type="ECO:0000256" key="2">
    <source>
        <dbReference type="PROSITE-ProRule" id="PRU00335"/>
    </source>
</evidence>
<keyword evidence="1 2" id="KW-0238">DNA-binding</keyword>
<dbReference type="RefSeq" id="WP_024859215.1">
    <property type="nucleotide sequence ID" value="NZ_JEOB01000001.1"/>
</dbReference>
<proteinExistence type="predicted"/>
<evidence type="ECO:0000313" key="4">
    <source>
        <dbReference type="EMBL" id="EXM41010.1"/>
    </source>
</evidence>
<sequence>MQKGNTKERILAAALDLFSVKGYDGTTIDDIAARVGIKGPSIYKYLKGKADLLSALGEKTEEEYNTGMDKVLSEAEKVHSGKDLKEFTMHSVMFTINSEVITKMRRMLSIEQFRNEEFAERTTTYHIKKITTLFTNLFQRLMDEGVMIKGDPEIFAMEYTASTTLLIHMSDRQPEKKPEALATIERLVDSYIDRHCLIK</sequence>
<dbReference type="EMBL" id="JEOB01000001">
    <property type="protein sequence ID" value="EXM41010.1"/>
    <property type="molecule type" value="Genomic_DNA"/>
</dbReference>
<dbReference type="Pfam" id="PF00440">
    <property type="entry name" value="TetR_N"/>
    <property type="match status" value="1"/>
</dbReference>
<dbReference type="InterPro" id="IPR001647">
    <property type="entry name" value="HTH_TetR"/>
</dbReference>
<organism evidence="4 5">
    <name type="scientific">Ruminococcus albus SY3</name>
    <dbReference type="NCBI Taxonomy" id="1341156"/>
    <lineage>
        <taxon>Bacteria</taxon>
        <taxon>Bacillati</taxon>
        <taxon>Bacillota</taxon>
        <taxon>Clostridia</taxon>
        <taxon>Eubacteriales</taxon>
        <taxon>Oscillospiraceae</taxon>
        <taxon>Ruminococcus</taxon>
    </lineage>
</organism>
<dbReference type="InterPro" id="IPR009057">
    <property type="entry name" value="Homeodomain-like_sf"/>
</dbReference>
<dbReference type="PANTHER" id="PTHR43479">
    <property type="entry name" value="ACREF/ENVCD OPERON REPRESSOR-RELATED"/>
    <property type="match status" value="1"/>
</dbReference>
<dbReference type="InterPro" id="IPR050624">
    <property type="entry name" value="HTH-type_Tx_Regulator"/>
</dbReference>
<dbReference type="GO" id="GO:0003677">
    <property type="term" value="F:DNA binding"/>
    <property type="evidence" value="ECO:0007669"/>
    <property type="project" value="UniProtKB-UniRule"/>
</dbReference>
<dbReference type="AlphaFoldDB" id="A0A011WVL0"/>
<evidence type="ECO:0000259" key="3">
    <source>
        <dbReference type="PROSITE" id="PS50977"/>
    </source>
</evidence>
<comment type="caution">
    <text evidence="4">The sequence shown here is derived from an EMBL/GenBank/DDBJ whole genome shotgun (WGS) entry which is preliminary data.</text>
</comment>
<evidence type="ECO:0000256" key="1">
    <source>
        <dbReference type="ARBA" id="ARBA00023125"/>
    </source>
</evidence>
<dbReference type="Gene3D" id="1.10.357.10">
    <property type="entry name" value="Tetracycline Repressor, domain 2"/>
    <property type="match status" value="1"/>
</dbReference>
<dbReference type="OrthoDB" id="9785164at2"/>
<dbReference type="PRINTS" id="PR00455">
    <property type="entry name" value="HTHTETR"/>
</dbReference>
<dbReference type="PATRIC" id="fig|1341156.4.peg.267"/>
<feature type="DNA-binding region" description="H-T-H motif" evidence="2">
    <location>
        <begin position="27"/>
        <end position="46"/>
    </location>
</feature>